<evidence type="ECO:0000256" key="1">
    <source>
        <dbReference type="SAM" id="MobiDB-lite"/>
    </source>
</evidence>
<evidence type="ECO:0000256" key="2">
    <source>
        <dbReference type="SAM" id="SignalP"/>
    </source>
</evidence>
<feature type="chain" id="PRO_5043648095" evidence="2">
    <location>
        <begin position="22"/>
        <end position="296"/>
    </location>
</feature>
<gene>
    <name evidence="3" type="ORF">OHA22_18555</name>
</gene>
<organism evidence="3">
    <name type="scientific">Streptomyces sp. NBC_00093</name>
    <dbReference type="NCBI Taxonomy" id="2975649"/>
    <lineage>
        <taxon>Bacteria</taxon>
        <taxon>Bacillati</taxon>
        <taxon>Actinomycetota</taxon>
        <taxon>Actinomycetes</taxon>
        <taxon>Kitasatosporales</taxon>
        <taxon>Streptomycetaceae</taxon>
        <taxon>Streptomyces</taxon>
    </lineage>
</organism>
<feature type="signal peptide" evidence="2">
    <location>
        <begin position="1"/>
        <end position="21"/>
    </location>
</feature>
<protein>
    <submittedName>
        <fullName evidence="3">Uncharacterized protein</fullName>
    </submittedName>
</protein>
<dbReference type="AlphaFoldDB" id="A0AAU2A0M8"/>
<sequence>MMHARARLVCGAVMTCATLLAGCTDGGGGPGGETTRGASPDAARSDGDTDAVTGADALPAASPTEQADPAKQPHSAAEAWAFVRKVIADPELVGSGAAPGTPYESDPNTWAVLGENCAWQREGLPEDVLATLTRHFEVPASGAEGAVRMSTTVTVHRTALDAAWEQAGMLEEGVGCPEQTLRAGERLTDLSSVAVAWGESGNTSSDDSLSESGACVSDTRGGPYPYSWTQSVFGPVVISASSCGGQEGTSSELDVAVRMLLRVQDAIGSPTGADSASPDPATPSGSPTVGDKKGGE</sequence>
<proteinExistence type="predicted"/>
<dbReference type="PROSITE" id="PS51257">
    <property type="entry name" value="PROKAR_LIPOPROTEIN"/>
    <property type="match status" value="1"/>
</dbReference>
<evidence type="ECO:0000313" key="3">
    <source>
        <dbReference type="EMBL" id="WTT17397.1"/>
    </source>
</evidence>
<feature type="region of interest" description="Disordered" evidence="1">
    <location>
        <begin position="26"/>
        <end position="75"/>
    </location>
</feature>
<dbReference type="EMBL" id="CP108222">
    <property type="protein sequence ID" value="WTT17397.1"/>
    <property type="molecule type" value="Genomic_DNA"/>
</dbReference>
<feature type="region of interest" description="Disordered" evidence="1">
    <location>
        <begin position="268"/>
        <end position="296"/>
    </location>
</feature>
<name>A0AAU2A0M8_9ACTN</name>
<keyword evidence="2" id="KW-0732">Signal</keyword>
<reference evidence="3" key="1">
    <citation type="submission" date="2022-10" db="EMBL/GenBank/DDBJ databases">
        <title>The complete genomes of actinobacterial strains from the NBC collection.</title>
        <authorList>
            <person name="Joergensen T.S."/>
            <person name="Alvarez Arevalo M."/>
            <person name="Sterndorff E.B."/>
            <person name="Faurdal D."/>
            <person name="Vuksanovic O."/>
            <person name="Mourched A.-S."/>
            <person name="Charusanti P."/>
            <person name="Shaw S."/>
            <person name="Blin K."/>
            <person name="Weber T."/>
        </authorList>
    </citation>
    <scope>NUCLEOTIDE SEQUENCE</scope>
    <source>
        <strain evidence="3">NBC_00093</strain>
    </source>
</reference>
<accession>A0AAU2A0M8</accession>